<gene>
    <name evidence="1" type="ORF">Ahy_A07g031713</name>
</gene>
<dbReference type="AlphaFoldDB" id="A0A445C4V9"/>
<accession>A0A445C4V9</accession>
<evidence type="ECO:0000313" key="2">
    <source>
        <dbReference type="Proteomes" id="UP000289738"/>
    </source>
</evidence>
<comment type="caution">
    <text evidence="1">The sequence shown here is derived from an EMBL/GenBank/DDBJ whole genome shotgun (WGS) entry which is preliminary data.</text>
</comment>
<evidence type="ECO:0000313" key="1">
    <source>
        <dbReference type="EMBL" id="RYR45944.1"/>
    </source>
</evidence>
<proteinExistence type="predicted"/>
<dbReference type="EMBL" id="SDMP01000007">
    <property type="protein sequence ID" value="RYR45944.1"/>
    <property type="molecule type" value="Genomic_DNA"/>
</dbReference>
<name>A0A445C4V9_ARAHY</name>
<dbReference type="Proteomes" id="UP000289738">
    <property type="component" value="Chromosome A07"/>
</dbReference>
<protein>
    <submittedName>
        <fullName evidence="1">Uncharacterized protein</fullName>
    </submittedName>
</protein>
<keyword evidence="2" id="KW-1185">Reference proteome</keyword>
<reference evidence="1 2" key="1">
    <citation type="submission" date="2019-01" db="EMBL/GenBank/DDBJ databases">
        <title>Sequencing of cultivated peanut Arachis hypogaea provides insights into genome evolution and oil improvement.</title>
        <authorList>
            <person name="Chen X."/>
        </authorList>
    </citation>
    <scope>NUCLEOTIDE SEQUENCE [LARGE SCALE GENOMIC DNA]</scope>
    <source>
        <strain evidence="2">cv. Fuhuasheng</strain>
        <tissue evidence="1">Leaves</tissue>
    </source>
</reference>
<organism evidence="1 2">
    <name type="scientific">Arachis hypogaea</name>
    <name type="common">Peanut</name>
    <dbReference type="NCBI Taxonomy" id="3818"/>
    <lineage>
        <taxon>Eukaryota</taxon>
        <taxon>Viridiplantae</taxon>
        <taxon>Streptophyta</taxon>
        <taxon>Embryophyta</taxon>
        <taxon>Tracheophyta</taxon>
        <taxon>Spermatophyta</taxon>
        <taxon>Magnoliopsida</taxon>
        <taxon>eudicotyledons</taxon>
        <taxon>Gunneridae</taxon>
        <taxon>Pentapetalae</taxon>
        <taxon>rosids</taxon>
        <taxon>fabids</taxon>
        <taxon>Fabales</taxon>
        <taxon>Fabaceae</taxon>
        <taxon>Papilionoideae</taxon>
        <taxon>50 kb inversion clade</taxon>
        <taxon>dalbergioids sensu lato</taxon>
        <taxon>Dalbergieae</taxon>
        <taxon>Pterocarpus clade</taxon>
        <taxon>Arachis</taxon>
    </lineage>
</organism>
<sequence length="171" mass="19537">MAKSMILNQVPLPQCLCETLRSSASFINLITPSKRARTSGESRRRPNMGTEPIEGTTITLNLQSSPCFKPNYFNLIGRIITNKKLKFRAIKNSILGMWGNPKDVSISEDSKLGMRFLQNDPWNVRGNLLNLQRWLYDKAILDIRHDHMELWIQVNGIPIELLNKETTKTIG</sequence>